<proteinExistence type="predicted"/>
<keyword evidence="3" id="KW-1185">Reference proteome</keyword>
<dbReference type="EMBL" id="CP051774">
    <property type="protein sequence ID" value="QJE98522.1"/>
    <property type="molecule type" value="Genomic_DNA"/>
</dbReference>
<gene>
    <name evidence="2" type="ORF">HHL09_22950</name>
</gene>
<organism evidence="2 3">
    <name type="scientific">Luteolibacter luteus</name>
    <dbReference type="NCBI Taxonomy" id="2728835"/>
    <lineage>
        <taxon>Bacteria</taxon>
        <taxon>Pseudomonadati</taxon>
        <taxon>Verrucomicrobiota</taxon>
        <taxon>Verrucomicrobiia</taxon>
        <taxon>Verrucomicrobiales</taxon>
        <taxon>Verrucomicrobiaceae</taxon>
        <taxon>Luteolibacter</taxon>
    </lineage>
</organism>
<evidence type="ECO:0000313" key="2">
    <source>
        <dbReference type="EMBL" id="QJE98522.1"/>
    </source>
</evidence>
<name>A0A858RNT2_9BACT</name>
<evidence type="ECO:0000313" key="3">
    <source>
        <dbReference type="Proteomes" id="UP000501812"/>
    </source>
</evidence>
<sequence>MTRSKTLLFFLVAAGLGLGILCGRALRGEAMDEDMATGIAGKTSKRMRETGPSGRENAGKPVPEGVPSEGFVVPPQAMRRIQVELLSGSSLNKNECRMLGMTEAQIKEVDLMVSDAVKRWREREMATAKRIPSQKGDVLWFIPAAGPAVAEQEWLGVTKKLVEIGGPDLEPLLTYRLTVGNSPSHRSNSGAGMLNLLTAGFGTLDRFIKIPADGSYPQVIDVFPHRVKEVPVDESIFEQFEHKLSIDWRSYISPADHADRFSHLPATK</sequence>
<dbReference type="KEGG" id="luo:HHL09_22950"/>
<dbReference type="Proteomes" id="UP000501812">
    <property type="component" value="Chromosome"/>
</dbReference>
<accession>A0A858RNT2</accession>
<reference evidence="2 3" key="1">
    <citation type="submission" date="2020-04" db="EMBL/GenBank/DDBJ databases">
        <title>Luteolibacter sp. G-1-1-1 isolated from soil.</title>
        <authorList>
            <person name="Dahal R.H."/>
        </authorList>
    </citation>
    <scope>NUCLEOTIDE SEQUENCE [LARGE SCALE GENOMIC DNA]</scope>
    <source>
        <strain evidence="2 3">G-1-1-1</strain>
    </source>
</reference>
<feature type="region of interest" description="Disordered" evidence="1">
    <location>
        <begin position="41"/>
        <end position="67"/>
    </location>
</feature>
<dbReference type="RefSeq" id="WP_169457009.1">
    <property type="nucleotide sequence ID" value="NZ_CP051774.1"/>
</dbReference>
<evidence type="ECO:0000256" key="1">
    <source>
        <dbReference type="SAM" id="MobiDB-lite"/>
    </source>
</evidence>
<dbReference type="AlphaFoldDB" id="A0A858RNT2"/>
<protein>
    <submittedName>
        <fullName evidence="2">Uncharacterized protein</fullName>
    </submittedName>
</protein>